<feature type="region of interest" description="Disordered" evidence="1">
    <location>
        <begin position="491"/>
        <end position="521"/>
    </location>
</feature>
<feature type="region of interest" description="Disordered" evidence="1">
    <location>
        <begin position="116"/>
        <end position="145"/>
    </location>
</feature>
<accession>A0A1Q9E8X7</accession>
<keyword evidence="3" id="KW-1185">Reference proteome</keyword>
<evidence type="ECO:0000256" key="1">
    <source>
        <dbReference type="SAM" id="MobiDB-lite"/>
    </source>
</evidence>
<feature type="region of interest" description="Disordered" evidence="1">
    <location>
        <begin position="165"/>
        <end position="186"/>
    </location>
</feature>
<protein>
    <submittedName>
        <fullName evidence="2">Uncharacterized protein</fullName>
    </submittedName>
</protein>
<dbReference type="Proteomes" id="UP000186817">
    <property type="component" value="Unassembled WGS sequence"/>
</dbReference>
<evidence type="ECO:0000313" key="3">
    <source>
        <dbReference type="Proteomes" id="UP000186817"/>
    </source>
</evidence>
<feature type="compositionally biased region" description="Polar residues" evidence="1">
    <location>
        <begin position="1"/>
        <end position="14"/>
    </location>
</feature>
<dbReference type="OMA" id="FWIEDEL"/>
<feature type="region of interest" description="Disordered" evidence="1">
    <location>
        <begin position="368"/>
        <end position="420"/>
    </location>
</feature>
<feature type="region of interest" description="Disordered" evidence="1">
    <location>
        <begin position="1032"/>
        <end position="1083"/>
    </location>
</feature>
<feature type="compositionally biased region" description="Basic and acidic residues" evidence="1">
    <location>
        <begin position="19"/>
        <end position="64"/>
    </location>
</feature>
<gene>
    <name evidence="2" type="ORF">AK812_SmicGene13101</name>
</gene>
<feature type="compositionally biased region" description="Polar residues" evidence="1">
    <location>
        <begin position="125"/>
        <end position="136"/>
    </location>
</feature>
<feature type="region of interest" description="Disordered" evidence="1">
    <location>
        <begin position="1"/>
        <end position="82"/>
    </location>
</feature>
<feature type="compositionally biased region" description="Polar residues" evidence="1">
    <location>
        <begin position="494"/>
        <end position="506"/>
    </location>
</feature>
<feature type="compositionally biased region" description="Low complexity" evidence="1">
    <location>
        <begin position="172"/>
        <end position="185"/>
    </location>
</feature>
<feature type="compositionally biased region" description="Low complexity" evidence="1">
    <location>
        <begin position="1055"/>
        <end position="1066"/>
    </location>
</feature>
<dbReference type="OrthoDB" id="431662at2759"/>
<dbReference type="EMBL" id="LSRX01000224">
    <property type="protein sequence ID" value="OLQ03871.1"/>
    <property type="molecule type" value="Genomic_DNA"/>
</dbReference>
<organism evidence="2 3">
    <name type="scientific">Symbiodinium microadriaticum</name>
    <name type="common">Dinoflagellate</name>
    <name type="synonym">Zooxanthella microadriatica</name>
    <dbReference type="NCBI Taxonomy" id="2951"/>
    <lineage>
        <taxon>Eukaryota</taxon>
        <taxon>Sar</taxon>
        <taxon>Alveolata</taxon>
        <taxon>Dinophyceae</taxon>
        <taxon>Suessiales</taxon>
        <taxon>Symbiodiniaceae</taxon>
        <taxon>Symbiodinium</taxon>
    </lineage>
</organism>
<evidence type="ECO:0000313" key="2">
    <source>
        <dbReference type="EMBL" id="OLQ03871.1"/>
    </source>
</evidence>
<name>A0A1Q9E8X7_SYMMI</name>
<sequence length="1111" mass="123262">MSDVWTSLFRSPNSPGDVPPHRPNDDSAARHSDGGPANRDDGGDDHGHRDVHDGVGVDDERASEEPVDPWAQAAWSGGQSGDWWGHSSWTAHGKWSSYEDPRESWWEDYSWPRQDRRQSYGGTWGSTSADTGSLQDPSAKETECYEGGNEAWRFRGGAALPGGWQPQKLGSDLLGAPRGGDAARGPSEKMVVPSFSGALENGSEDIGASARSYMRQIAAWRRMTRIDPSRQALTLYQHLTGKAWIDAERLDVDKLAGGDGMEYYLSWVTDRYLDVQVTQIGRSLGDFFRRLRRRQGQSVRDYMSDYDRALARLQECGCHLPDIAAAWVFVDRMALSEEQELNLLASVQNEYSLKRLQQAAIVQDRNLRKPWEPSPGATRGDRGDRGGKWWGARRPQQANMTNDGFPEDDEQGDWLPGDDQSECVPEQVAEELYEAFMTHESAKQKYKEMSKLRGNDPEGMRQLAAERLQQAKNKSFCSGCRRRGHWHRDPECPLNQQCNGSTNTRPSGPPPTSPAKDDSNPKTSYACHYVYVTWDLDQKLALPNLTAITDTACSRSVAGVPWIEKYMVEAKKIGFVPETVECKDAFKFGASRIFESSYAVVISFGIGSHTVLLRVGVVNGDVPLLVSRPALAQLGMVMDLAENTASFRKLGVQNLALLSTDTGHPALPVCPQTVSNAAIKSCDWRSRELLTVPKSQQYMAFMTTHNPEDPDDDGDSRVGAPPLLPGLSLVNSEPPEVAQGPKVFYPKKISIEASNILTSDKLNPASFLAWWSQTLITNDFWIEDELLLHRIHVTPRRTFFDPRGWNTSKLEQKTALLDALGSMSLLYMASRASLLTAPVVTKKKGLWELRRSELLEEAKARGLVIHDNWTVPEIRSIIQEDMKKNTTTSSSPGSSGEIFPLTKMTVAQLEAALEASGMAVPVKANKGTLMRLLRDQGGLGPQTVLSFGRFHGYMYQETPMSYRRWAVKEVSENDGAQEDLKMYATWAAKALEVTDGYATNSTPIPYKDSEENALVPYHPESFGESSWDVLTTGRSGGPKSKAKARASRTEVLETPQRVQAPRRPAPSLVSSSASQMEHELDPEVLDEIQHLQSRLAVLQDRHGLPPSGSHS</sequence>
<proteinExistence type="predicted"/>
<dbReference type="AlphaFoldDB" id="A0A1Q9E8X7"/>
<reference evidence="2 3" key="1">
    <citation type="submission" date="2016-02" db="EMBL/GenBank/DDBJ databases">
        <title>Genome analysis of coral dinoflagellate symbionts highlights evolutionary adaptations to a symbiotic lifestyle.</title>
        <authorList>
            <person name="Aranda M."/>
            <person name="Li Y."/>
            <person name="Liew Y.J."/>
            <person name="Baumgarten S."/>
            <person name="Simakov O."/>
            <person name="Wilson M."/>
            <person name="Piel J."/>
            <person name="Ashoor H."/>
            <person name="Bougouffa S."/>
            <person name="Bajic V.B."/>
            <person name="Ryu T."/>
            <person name="Ravasi T."/>
            <person name="Bayer T."/>
            <person name="Micklem G."/>
            <person name="Kim H."/>
            <person name="Bhak J."/>
            <person name="Lajeunesse T.C."/>
            <person name="Voolstra C.R."/>
        </authorList>
    </citation>
    <scope>NUCLEOTIDE SEQUENCE [LARGE SCALE GENOMIC DNA]</scope>
    <source>
        <strain evidence="2 3">CCMP2467</strain>
    </source>
</reference>
<comment type="caution">
    <text evidence="2">The sequence shown here is derived from an EMBL/GenBank/DDBJ whole genome shotgun (WGS) entry which is preliminary data.</text>
</comment>